<evidence type="ECO:0000256" key="3">
    <source>
        <dbReference type="ARBA" id="ARBA00022737"/>
    </source>
</evidence>
<feature type="transmembrane region" description="Helical" evidence="9">
    <location>
        <begin position="356"/>
        <end position="375"/>
    </location>
</feature>
<evidence type="ECO:0000256" key="8">
    <source>
        <dbReference type="PROSITE-ProRule" id="PRU00339"/>
    </source>
</evidence>
<keyword evidence="9" id="KW-1133">Transmembrane helix</keyword>
<keyword evidence="9" id="KW-0812">Transmembrane</keyword>
<evidence type="ECO:0000256" key="6">
    <source>
        <dbReference type="ARBA" id="ARBA00023163"/>
    </source>
</evidence>
<evidence type="ECO:0000256" key="1">
    <source>
        <dbReference type="ARBA" id="ARBA00004496"/>
    </source>
</evidence>
<evidence type="ECO:0000259" key="10">
    <source>
        <dbReference type="PROSITE" id="PS01124"/>
    </source>
</evidence>
<dbReference type="RefSeq" id="WP_378318864.1">
    <property type="nucleotide sequence ID" value="NZ_JBHUHY010000002.1"/>
</dbReference>
<keyword evidence="3" id="KW-0677">Repeat</keyword>
<keyword evidence="4 8" id="KW-0802">TPR repeat</keyword>
<name>A0ABW5AT49_9FLAO</name>
<evidence type="ECO:0000256" key="5">
    <source>
        <dbReference type="ARBA" id="ARBA00023015"/>
    </source>
</evidence>
<feature type="domain" description="HTH araC/xylS-type" evidence="10">
    <location>
        <begin position="420"/>
        <end position="528"/>
    </location>
</feature>
<proteinExistence type="inferred from homology"/>
<comment type="caution">
    <text evidence="11">The sequence shown here is derived from an EMBL/GenBank/DDBJ whole genome shotgun (WGS) entry which is preliminary data.</text>
</comment>
<protein>
    <submittedName>
        <fullName evidence="11">Tetratricopeptide repeat protein</fullName>
    </submittedName>
</protein>
<evidence type="ECO:0000313" key="12">
    <source>
        <dbReference type="Proteomes" id="UP001597344"/>
    </source>
</evidence>
<keyword evidence="2" id="KW-0963">Cytoplasm</keyword>
<evidence type="ECO:0000256" key="4">
    <source>
        <dbReference type="ARBA" id="ARBA00022803"/>
    </source>
</evidence>
<dbReference type="SMART" id="SM00028">
    <property type="entry name" value="TPR"/>
    <property type="match status" value="7"/>
</dbReference>
<dbReference type="PANTHER" id="PTHR46630">
    <property type="entry name" value="TETRATRICOPEPTIDE REPEAT PROTEIN 29"/>
    <property type="match status" value="1"/>
</dbReference>
<dbReference type="SMART" id="SM00342">
    <property type="entry name" value="HTH_ARAC"/>
    <property type="match status" value="1"/>
</dbReference>
<evidence type="ECO:0000256" key="7">
    <source>
        <dbReference type="ARBA" id="ARBA00038253"/>
    </source>
</evidence>
<dbReference type="Pfam" id="PF13424">
    <property type="entry name" value="TPR_12"/>
    <property type="match status" value="1"/>
</dbReference>
<keyword evidence="9" id="KW-0472">Membrane</keyword>
<gene>
    <name evidence="11" type="ORF">ACFSJT_03765</name>
</gene>
<keyword evidence="6" id="KW-0804">Transcription</keyword>
<evidence type="ECO:0000256" key="2">
    <source>
        <dbReference type="ARBA" id="ARBA00022490"/>
    </source>
</evidence>
<dbReference type="PROSITE" id="PS01124">
    <property type="entry name" value="HTH_ARAC_FAMILY_2"/>
    <property type="match status" value="1"/>
</dbReference>
<reference evidence="12" key="1">
    <citation type="journal article" date="2019" name="Int. J. Syst. Evol. Microbiol.">
        <title>The Global Catalogue of Microorganisms (GCM) 10K type strain sequencing project: providing services to taxonomists for standard genome sequencing and annotation.</title>
        <authorList>
            <consortium name="The Broad Institute Genomics Platform"/>
            <consortium name="The Broad Institute Genome Sequencing Center for Infectious Disease"/>
            <person name="Wu L."/>
            <person name="Ma J."/>
        </authorList>
    </citation>
    <scope>NUCLEOTIDE SEQUENCE [LARGE SCALE GENOMIC DNA]</scope>
    <source>
        <strain evidence="12">DT92</strain>
    </source>
</reference>
<evidence type="ECO:0000256" key="9">
    <source>
        <dbReference type="SAM" id="Phobius"/>
    </source>
</evidence>
<dbReference type="PANTHER" id="PTHR46630:SF1">
    <property type="entry name" value="TETRATRICOPEPTIDE REPEAT PROTEIN 29"/>
    <property type="match status" value="1"/>
</dbReference>
<dbReference type="InterPro" id="IPR018060">
    <property type="entry name" value="HTH_AraC"/>
</dbReference>
<dbReference type="InterPro" id="IPR009057">
    <property type="entry name" value="Homeodomain-like_sf"/>
</dbReference>
<keyword evidence="5" id="KW-0805">Transcription regulation</keyword>
<accession>A0ABW5AT49</accession>
<organism evidence="11 12">
    <name type="scientific">Aquimarina celericrescens</name>
    <dbReference type="NCBI Taxonomy" id="1964542"/>
    <lineage>
        <taxon>Bacteria</taxon>
        <taxon>Pseudomonadati</taxon>
        <taxon>Bacteroidota</taxon>
        <taxon>Flavobacteriia</taxon>
        <taxon>Flavobacteriales</taxon>
        <taxon>Flavobacteriaceae</taxon>
        <taxon>Aquimarina</taxon>
    </lineage>
</organism>
<dbReference type="Gene3D" id="1.25.40.10">
    <property type="entry name" value="Tetratricopeptide repeat domain"/>
    <property type="match status" value="2"/>
</dbReference>
<dbReference type="Gene3D" id="1.10.10.60">
    <property type="entry name" value="Homeodomain-like"/>
    <property type="match status" value="2"/>
</dbReference>
<dbReference type="PROSITE" id="PS50005">
    <property type="entry name" value="TPR"/>
    <property type="match status" value="1"/>
</dbReference>
<comment type="similarity">
    <text evidence="7">Belongs to the Rap family.</text>
</comment>
<comment type="subcellular location">
    <subcellularLocation>
        <location evidence="1">Cytoplasm</location>
    </subcellularLocation>
</comment>
<dbReference type="Pfam" id="PF12833">
    <property type="entry name" value="HTH_18"/>
    <property type="match status" value="1"/>
</dbReference>
<evidence type="ECO:0000313" key="11">
    <source>
        <dbReference type="EMBL" id="MFD2185896.1"/>
    </source>
</evidence>
<dbReference type="SUPFAM" id="SSF81901">
    <property type="entry name" value="HCP-like"/>
    <property type="match status" value="1"/>
</dbReference>
<dbReference type="EMBL" id="JBHUHY010000002">
    <property type="protein sequence ID" value="MFD2185896.1"/>
    <property type="molecule type" value="Genomic_DNA"/>
</dbReference>
<keyword evidence="12" id="KW-1185">Reference proteome</keyword>
<sequence>MTTNSTSLVGKYYLLPLFILVFNSFYTSSQDNDLQDAVAYIKQATLFYGDEDYEQSISYYDKAEEIVKELHNDSLLSVIYTRKGHIHLRDGKNKNALNAYSKALDIAELTQYKELEITANSGLIVILRRMNRLEKALKIAHRSLRVIPNTKFYRKGGHASIIILTSEVYLDREQYDSTLYYIEKGLEISKELRYQEAILDLYIKKGMVYYYQKKYDESLNFLFKAKDILSEQEINNKSFPSINTSYFIASCYYQQKFYDQAISILLDSIDNFEENDLFKPPAIRSHLLLANCYNEKNEYEKANQWRSKYVKLNESYQNDKDQTVDIIHKKETKKLQKEIINIKADQIKDKQAKNQIFWILLLTSTALISTIFIYFKKQRSNKTLFNKLMKEINDLESVKQATIGKKESSKEIIIDDQKINQIIKGLEKLEVEEYFLKSECNLRSMAKKLKTNATYLSKTINIHKEKNFTDYINDLRIEYVLKRLKDDKRFRSYSIQSIATEIGYKSSYSLVKHFKAKTGINPSYYIKSLDKQHIVPEIRV</sequence>
<feature type="repeat" description="TPR" evidence="8">
    <location>
        <begin position="77"/>
        <end position="110"/>
    </location>
</feature>
<dbReference type="InterPro" id="IPR051476">
    <property type="entry name" value="Bac_ResReg_Asp_Phosphatase"/>
</dbReference>
<dbReference type="SUPFAM" id="SSF46689">
    <property type="entry name" value="Homeodomain-like"/>
    <property type="match status" value="1"/>
</dbReference>
<dbReference type="InterPro" id="IPR011990">
    <property type="entry name" value="TPR-like_helical_dom_sf"/>
</dbReference>
<dbReference type="InterPro" id="IPR019734">
    <property type="entry name" value="TPR_rpt"/>
</dbReference>
<dbReference type="Proteomes" id="UP001597344">
    <property type="component" value="Unassembled WGS sequence"/>
</dbReference>